<evidence type="ECO:0000313" key="3">
    <source>
        <dbReference type="EMBL" id="RHY67332.1"/>
    </source>
</evidence>
<feature type="compositionally biased region" description="Acidic residues" evidence="1">
    <location>
        <begin position="692"/>
        <end position="731"/>
    </location>
</feature>
<dbReference type="EMBL" id="QUTC01003953">
    <property type="protein sequence ID" value="RHY67332.1"/>
    <property type="molecule type" value="Genomic_DNA"/>
</dbReference>
<sequence>MAAPQDDVRATKAKNLLSSITALSFAQREDEPLVDELYQAETAHLQQVLADHQVFRLVVNGNALQKFYNTMIQQTKDSAALRQEVAMRFLAVAVEGSGMEALDQRVPKLLDVVYHALKHQHVSVCVPALHILTHLMFNLAHATVDTRRLVVDQIGRVVPLVLHHVGDVDLNAASAPFFIASYEALYVGCQSLSTTFRPFANKIEAACLPLLSPPAGTSTDVATSILPAMSSCLGAVAHATAVDATTSTWQQIVDRVVLTLHYQLDVLGGKDKASDGRTRPAALKPWLKDTVMPTLPLYLQAHRLVYKVHVLTSMLAGLLSSAAIAEKDIVLVAPDVLALLRRAFSIRADAVGKQSAISEDGRQLPSSVLYGSLPLLQPHFTSLLASLVTSGGMPMFRFTSSIAKVVQLGCQATVPSAVPALHKALQQVLSALGGGAYTAVGGLVLAWSLSHLQHLAPPSSAASVQPAKVATAVAHQSNKKKRQRVAAEAPVEVKRTSPSIHQVHHTRATTNAALGTVATVLSVCGSWVPPSDRLKITALVHASQRDKTLDPSVVTKVSLANVVAPDAQGARGLALPQTMQFWARRTSGPWRELATNVGESILHPRAPPMALGTSISGGGEHVTPSVSGGGSSSYASAQQAKRLEADMDWDQPVDESDDVETDGRQYTKKAKGNDEEDDEDDMDDEKPVLADEGAEQDNEADVGVEVAIDVDELEYQDEATVENDDVVEEPTVDVAQGANDAAAADDGDDDDFPDIVVDDDEADAKYAPPQEDGGYATLADTSLSGPPPAAPSVGRVSVSRSHNWSTKLPSASVEYGDDEGALTADNVDKAPSHRSAVTRPRYSSVSSSAKQPDEPYEIPQRYALTDGNLNKIKHAGDDVADVIEDIGEPSTAQTTSNHTTSSS</sequence>
<dbReference type="Gene3D" id="1.25.10.10">
    <property type="entry name" value="Leucine-rich Repeat Variant"/>
    <property type="match status" value="1"/>
</dbReference>
<organism evidence="3 4">
    <name type="scientific">Aphanomyces astaci</name>
    <name type="common">Crayfish plague agent</name>
    <dbReference type="NCBI Taxonomy" id="112090"/>
    <lineage>
        <taxon>Eukaryota</taxon>
        <taxon>Sar</taxon>
        <taxon>Stramenopiles</taxon>
        <taxon>Oomycota</taxon>
        <taxon>Saprolegniomycetes</taxon>
        <taxon>Saprolegniales</taxon>
        <taxon>Verrucalvaceae</taxon>
        <taxon>Aphanomyces</taxon>
    </lineage>
</organism>
<feature type="region of interest" description="Disordered" evidence="1">
    <location>
        <begin position="884"/>
        <end position="903"/>
    </location>
</feature>
<feature type="compositionally biased region" description="Polar residues" evidence="1">
    <location>
        <begin position="890"/>
        <end position="903"/>
    </location>
</feature>
<feature type="domain" description="Pre-rRNA-processing protein RIX1 N-terminal" evidence="2">
    <location>
        <begin position="49"/>
        <end position="214"/>
    </location>
</feature>
<dbReference type="InterPro" id="IPR011989">
    <property type="entry name" value="ARM-like"/>
</dbReference>
<proteinExistence type="predicted"/>
<dbReference type="VEuPathDB" id="FungiDB:H257_03336"/>
<gene>
    <name evidence="3" type="ORF">DYB38_001387</name>
</gene>
<dbReference type="AlphaFoldDB" id="A0A397DSA1"/>
<name>A0A397DSA1_APHAT</name>
<evidence type="ECO:0000259" key="2">
    <source>
        <dbReference type="Pfam" id="PF08167"/>
    </source>
</evidence>
<dbReference type="Pfam" id="PF08167">
    <property type="entry name" value="RIX1"/>
    <property type="match status" value="1"/>
</dbReference>
<evidence type="ECO:0000256" key="1">
    <source>
        <dbReference type="SAM" id="MobiDB-lite"/>
    </source>
</evidence>
<feature type="compositionally biased region" description="Acidic residues" evidence="1">
    <location>
        <begin position="646"/>
        <end position="660"/>
    </location>
</feature>
<accession>A0A397DSA1</accession>
<feature type="compositionally biased region" description="Acidic residues" evidence="1">
    <location>
        <begin position="743"/>
        <end position="762"/>
    </location>
</feature>
<comment type="caution">
    <text evidence="3">The sequence shown here is derived from an EMBL/GenBank/DDBJ whole genome shotgun (WGS) entry which is preliminary data.</text>
</comment>
<dbReference type="VEuPathDB" id="FungiDB:H257_03335"/>
<dbReference type="InterPro" id="IPR016024">
    <property type="entry name" value="ARM-type_fold"/>
</dbReference>
<protein>
    <recommendedName>
        <fullName evidence="2">Pre-rRNA-processing protein RIX1 N-terminal domain-containing protein</fullName>
    </recommendedName>
</protein>
<dbReference type="Proteomes" id="UP000265716">
    <property type="component" value="Unassembled WGS sequence"/>
</dbReference>
<dbReference type="SUPFAM" id="SSF48371">
    <property type="entry name" value="ARM repeat"/>
    <property type="match status" value="1"/>
</dbReference>
<reference evidence="3 4" key="1">
    <citation type="submission" date="2018-08" db="EMBL/GenBank/DDBJ databases">
        <title>Aphanomyces genome sequencing and annotation.</title>
        <authorList>
            <person name="Minardi D."/>
            <person name="Oidtmann B."/>
            <person name="Van Der Giezen M."/>
            <person name="Studholme D.J."/>
        </authorList>
    </citation>
    <scope>NUCLEOTIDE SEQUENCE [LARGE SCALE GENOMIC DNA]</scope>
    <source>
        <strain evidence="3 4">SA</strain>
    </source>
</reference>
<feature type="compositionally biased region" description="Low complexity" evidence="1">
    <location>
        <begin position="732"/>
        <end position="742"/>
    </location>
</feature>
<feature type="compositionally biased region" description="Polar residues" evidence="1">
    <location>
        <begin position="841"/>
        <end position="850"/>
    </location>
</feature>
<dbReference type="InterPro" id="IPR012583">
    <property type="entry name" value="RIX1_N"/>
</dbReference>
<evidence type="ECO:0000313" key="4">
    <source>
        <dbReference type="Proteomes" id="UP000265716"/>
    </source>
</evidence>
<feature type="compositionally biased region" description="Polar residues" evidence="1">
    <location>
        <begin position="798"/>
        <end position="809"/>
    </location>
</feature>
<feature type="compositionally biased region" description="Acidic residues" evidence="1">
    <location>
        <begin position="674"/>
        <end position="684"/>
    </location>
</feature>
<feature type="region of interest" description="Disordered" evidence="1">
    <location>
        <begin position="599"/>
        <end position="859"/>
    </location>
</feature>